<comment type="similarity">
    <text evidence="1">Belongs to the LOR family.</text>
</comment>
<dbReference type="InterPro" id="IPR025659">
    <property type="entry name" value="Tubby-like_C"/>
</dbReference>
<sequence length="81" mass="8303">MPVILRLNKTLVRNLMQKNKAIRDKVRGKDTFSVTISPNVDYAFVIAMRVVLNEFNYSSNNGGGGGADGGGGGGGGCGGGG</sequence>
<dbReference type="AlphaFoldDB" id="A0AA41RS21"/>
<accession>A0AA41RS21</accession>
<dbReference type="InterPro" id="IPR038595">
    <property type="entry name" value="LOR_sf"/>
</dbReference>
<dbReference type="Proteomes" id="UP001177140">
    <property type="component" value="Unassembled WGS sequence"/>
</dbReference>
<evidence type="ECO:0000313" key="2">
    <source>
        <dbReference type="EMBL" id="MCL7022616.1"/>
    </source>
</evidence>
<dbReference type="InterPro" id="IPR007612">
    <property type="entry name" value="LOR"/>
</dbReference>
<evidence type="ECO:0000256" key="1">
    <source>
        <dbReference type="ARBA" id="ARBA00005437"/>
    </source>
</evidence>
<reference evidence="2" key="1">
    <citation type="submission" date="2022-03" db="EMBL/GenBank/DDBJ databases">
        <title>A functionally conserved STORR gene fusion in Papaver species that diverged 16.8 million years ago.</title>
        <authorList>
            <person name="Catania T."/>
        </authorList>
    </citation>
    <scope>NUCLEOTIDE SEQUENCE</scope>
    <source>
        <strain evidence="2">S-191538</strain>
    </source>
</reference>
<dbReference type="Gene3D" id="2.40.160.200">
    <property type="entry name" value="LURP1-related"/>
    <property type="match status" value="1"/>
</dbReference>
<gene>
    <name evidence="2" type="ORF">MKW94_023223</name>
</gene>
<organism evidence="2 3">
    <name type="scientific">Papaver nudicaule</name>
    <name type="common">Iceland poppy</name>
    <dbReference type="NCBI Taxonomy" id="74823"/>
    <lineage>
        <taxon>Eukaryota</taxon>
        <taxon>Viridiplantae</taxon>
        <taxon>Streptophyta</taxon>
        <taxon>Embryophyta</taxon>
        <taxon>Tracheophyta</taxon>
        <taxon>Spermatophyta</taxon>
        <taxon>Magnoliopsida</taxon>
        <taxon>Ranunculales</taxon>
        <taxon>Papaveraceae</taxon>
        <taxon>Papaveroideae</taxon>
        <taxon>Papaver</taxon>
    </lineage>
</organism>
<dbReference type="EMBL" id="JAJJMA010013125">
    <property type="protein sequence ID" value="MCL7022616.1"/>
    <property type="molecule type" value="Genomic_DNA"/>
</dbReference>
<protein>
    <submittedName>
        <fullName evidence="2">Uncharacterized protein</fullName>
    </submittedName>
</protein>
<comment type="caution">
    <text evidence="2">The sequence shown here is derived from an EMBL/GenBank/DDBJ whole genome shotgun (WGS) entry which is preliminary data.</text>
</comment>
<proteinExistence type="inferred from homology"/>
<dbReference type="Pfam" id="PF04525">
    <property type="entry name" value="LOR"/>
    <property type="match status" value="1"/>
</dbReference>
<keyword evidence="3" id="KW-1185">Reference proteome</keyword>
<dbReference type="SUPFAM" id="SSF54518">
    <property type="entry name" value="Tubby C-terminal domain-like"/>
    <property type="match status" value="1"/>
</dbReference>
<name>A0AA41RS21_PAPNU</name>
<evidence type="ECO:0000313" key="3">
    <source>
        <dbReference type="Proteomes" id="UP001177140"/>
    </source>
</evidence>